<accession>A0ACC3BJS3</accession>
<protein>
    <submittedName>
        <fullName evidence="1">Uncharacterized protein</fullName>
    </submittedName>
</protein>
<dbReference type="EMBL" id="CM020618">
    <property type="protein sequence ID" value="KAK1858152.1"/>
    <property type="molecule type" value="Genomic_DNA"/>
</dbReference>
<comment type="caution">
    <text evidence="1">The sequence shown here is derived from an EMBL/GenBank/DDBJ whole genome shotgun (WGS) entry which is preliminary data.</text>
</comment>
<sequence length="119" mass="12572">MTDKEQLVSEGEARVVVKAADMAEDMQQEAINVAIEALAQHAVERDVARSVKTAFDAAYGPAWHCVVGRDYGSYVTHEVGAFVYFFVGGWSVLLFRAGWVGSEGGGAEGGGDEGGSSAR</sequence>
<proteinExistence type="predicted"/>
<organism evidence="1 2">
    <name type="scientific">Pyropia yezoensis</name>
    <name type="common">Susabi-nori</name>
    <name type="synonym">Porphyra yezoensis</name>
    <dbReference type="NCBI Taxonomy" id="2788"/>
    <lineage>
        <taxon>Eukaryota</taxon>
        <taxon>Rhodophyta</taxon>
        <taxon>Bangiophyceae</taxon>
        <taxon>Bangiales</taxon>
        <taxon>Bangiaceae</taxon>
        <taxon>Pyropia</taxon>
    </lineage>
</organism>
<dbReference type="Proteomes" id="UP000798662">
    <property type="component" value="Chromosome 1"/>
</dbReference>
<evidence type="ECO:0000313" key="2">
    <source>
        <dbReference type="Proteomes" id="UP000798662"/>
    </source>
</evidence>
<name>A0ACC3BJS3_PYRYE</name>
<keyword evidence="2" id="KW-1185">Reference proteome</keyword>
<gene>
    <name evidence="1" type="ORF">I4F81_000764</name>
</gene>
<evidence type="ECO:0000313" key="1">
    <source>
        <dbReference type="EMBL" id="KAK1858152.1"/>
    </source>
</evidence>
<reference evidence="1" key="1">
    <citation type="submission" date="2019-11" db="EMBL/GenBank/DDBJ databases">
        <title>Nori genome reveals adaptations in red seaweeds to the harsh intertidal environment.</title>
        <authorList>
            <person name="Wang D."/>
            <person name="Mao Y."/>
        </authorList>
    </citation>
    <scope>NUCLEOTIDE SEQUENCE</scope>
    <source>
        <tissue evidence="1">Gametophyte</tissue>
    </source>
</reference>